<dbReference type="HAMAP" id="MF_00943">
    <property type="entry name" value="Maleate_isomerase"/>
    <property type="match status" value="1"/>
</dbReference>
<dbReference type="InterPro" id="IPR028615">
    <property type="entry name" value="Maleate_isomerase"/>
</dbReference>
<feature type="active site" description="Nucleophile" evidence="1">
    <location>
        <position position="79"/>
    </location>
</feature>
<feature type="modified residue" description="S-(2-succinyl)cysteine" evidence="1">
    <location>
        <position position="79"/>
    </location>
</feature>
<proteinExistence type="inferred from homology"/>
<gene>
    <name evidence="1" type="primary">maiA</name>
    <name evidence="2" type="ORF">BAVI_02069</name>
</gene>
<comment type="function">
    <text evidence="1">Catalyzes cis-trans isomerization of the C2-C3 double bond in maleate to yield fumarate.</text>
</comment>
<feature type="binding site" evidence="1">
    <location>
        <begin position="198"/>
        <end position="199"/>
    </location>
    <ligand>
        <name>substrate</name>
    </ligand>
</feature>
<name>A0AB94IU13_9BACI</name>
<keyword evidence="3" id="KW-1185">Reference proteome</keyword>
<dbReference type="PANTHER" id="PTHR40267">
    <property type="entry name" value="BLR3294 PROTEIN"/>
    <property type="match status" value="1"/>
</dbReference>
<dbReference type="GO" id="GO:0050076">
    <property type="term" value="F:maleate isomerase activity"/>
    <property type="evidence" value="ECO:0007669"/>
    <property type="project" value="UniProtKB-UniRule"/>
</dbReference>
<sequence>MTKNYRIGLIVPSSNTTMETEIPAMLNSRGNEEAAFTFHSSRMRMLHVTKEELAKMDLESDRCALELSDARCDAIAYACLVAIMSQGSGYHCLSESRLSGIAKENGTDVSVISSAGALVEGIQTLNAKKVSIITPYMKPLTKMVVDYIEESGIEVMDSISLEVADNLEVGRLNPLNLLEIVKDLDVSQADAVVLSACVQMPSLPAIQKVEDMLGLPVLSASTATVYQILKSLDLKASVPNAGKLLSGAF</sequence>
<comment type="subunit">
    <text evidence="1">Homodimer.</text>
</comment>
<organism evidence="2 3">
    <name type="scientific">Neobacillus vireti LMG 21834</name>
    <dbReference type="NCBI Taxonomy" id="1131730"/>
    <lineage>
        <taxon>Bacteria</taxon>
        <taxon>Bacillati</taxon>
        <taxon>Bacillota</taxon>
        <taxon>Bacilli</taxon>
        <taxon>Bacillales</taxon>
        <taxon>Bacillaceae</taxon>
        <taxon>Neobacillus</taxon>
    </lineage>
</organism>
<dbReference type="InterPro" id="IPR053714">
    <property type="entry name" value="Iso_Racemase_Enz_sf"/>
</dbReference>
<feature type="binding site" evidence="1">
    <location>
        <begin position="79"/>
        <end position="81"/>
    </location>
    <ligand>
        <name>substrate</name>
    </ligand>
</feature>
<comment type="similarity">
    <text evidence="1">Belongs to the maleate isomerase family.</text>
</comment>
<evidence type="ECO:0000313" key="2">
    <source>
        <dbReference type="EMBL" id="ETI70496.1"/>
    </source>
</evidence>
<dbReference type="Pfam" id="PF17645">
    <property type="entry name" value="Amdase"/>
    <property type="match status" value="1"/>
</dbReference>
<evidence type="ECO:0000313" key="3">
    <source>
        <dbReference type="Proteomes" id="UP000018877"/>
    </source>
</evidence>
<dbReference type="Proteomes" id="UP000018877">
    <property type="component" value="Unassembled WGS sequence"/>
</dbReference>
<dbReference type="PANTHER" id="PTHR40267:SF1">
    <property type="entry name" value="BLR3294 PROTEIN"/>
    <property type="match status" value="1"/>
</dbReference>
<feature type="binding site" evidence="1">
    <location>
        <position position="136"/>
    </location>
    <ligand>
        <name>substrate</name>
    </ligand>
</feature>
<dbReference type="EC" id="5.2.1.1" evidence="1"/>
<comment type="catalytic activity">
    <reaction evidence="1">
        <text>maleate = fumarate</text>
        <dbReference type="Rhea" id="RHEA:13169"/>
        <dbReference type="ChEBI" id="CHEBI:29806"/>
        <dbReference type="ChEBI" id="CHEBI:30780"/>
        <dbReference type="EC" id="5.2.1.1"/>
    </reaction>
</comment>
<feature type="binding site" evidence="1">
    <location>
        <position position="15"/>
    </location>
    <ligand>
        <name>substrate</name>
    </ligand>
</feature>
<dbReference type="InterPro" id="IPR026286">
    <property type="entry name" value="MaiA/AMDase"/>
</dbReference>
<comment type="caution">
    <text evidence="2">The sequence shown here is derived from an EMBL/GenBank/DDBJ whole genome shotgun (WGS) entry which is preliminary data.</text>
</comment>
<comment type="miscellaneous">
    <text evidence="1">Reaction is initiated by nucleophilic attack of cysteine at the double bond, yielding a covalent succinylcysteine-like intermediate.</text>
</comment>
<reference evidence="2 3" key="1">
    <citation type="journal article" date="2014" name="Environ. Microbiol.">
        <title>The nitrate-ammonifying and nosZ-carrying bacterium Bacillus vireti is a potent source and sink for nitric and nitrous oxide under high nitrate conditions.</title>
        <authorList>
            <person name="Mania D."/>
            <person name="Heylen K."/>
            <person name="van Spanning R.J."/>
            <person name="Frostegard A."/>
        </authorList>
    </citation>
    <scope>NUCLEOTIDE SEQUENCE [LARGE SCALE GENOMIC DNA]</scope>
    <source>
        <strain evidence="2 3">LMG 21834</strain>
    </source>
</reference>
<dbReference type="PIRSF" id="PIRSF015736">
    <property type="entry name" value="MI"/>
    <property type="match status" value="1"/>
</dbReference>
<accession>A0AB94IU13</accession>
<evidence type="ECO:0000256" key="1">
    <source>
        <dbReference type="HAMAP-Rule" id="MF_00943"/>
    </source>
</evidence>
<dbReference type="EMBL" id="ALAN01000015">
    <property type="protein sequence ID" value="ETI70496.1"/>
    <property type="molecule type" value="Genomic_DNA"/>
</dbReference>
<dbReference type="Gene3D" id="3.40.50.12500">
    <property type="match status" value="1"/>
</dbReference>
<protein>
    <recommendedName>
        <fullName evidence="1">Maleate isomerase</fullName>
        <ecNumber evidence="1">5.2.1.1</ecNumber>
    </recommendedName>
    <alternativeName>
        <fullName evidence="1">Maleate cis-trans isomerase</fullName>
    </alternativeName>
</protein>
<dbReference type="RefSeq" id="WP_024026632.1">
    <property type="nucleotide sequence ID" value="NZ_ALAN01000015.1"/>
</dbReference>
<dbReference type="AlphaFoldDB" id="A0AB94IU13"/>
<feature type="active site" description="Proton donor" evidence="1">
    <location>
        <position position="197"/>
    </location>
</feature>
<keyword evidence="1" id="KW-0413">Isomerase</keyword>
<feature type="binding site" evidence="1">
    <location>
        <position position="166"/>
    </location>
    <ligand>
        <name>substrate</name>
    </ligand>
</feature>